<evidence type="ECO:0000259" key="3">
    <source>
        <dbReference type="Pfam" id="PF00535"/>
    </source>
</evidence>
<reference evidence="5" key="1">
    <citation type="submission" date="2022-12" db="EMBL/GenBank/DDBJ databases">
        <title>Paraconexibacter alkalitolerans sp. nov. and Baekduia alba sp. nov., isolated from soil and emended description of the genera Paraconexibacter (Chun et al., 2020) and Baekduia (An et al., 2020).</title>
        <authorList>
            <person name="Vieira S."/>
            <person name="Huber K.J."/>
            <person name="Geppert A."/>
            <person name="Wolf J."/>
            <person name="Neumann-Schaal M."/>
            <person name="Muesken M."/>
            <person name="Overmann J."/>
        </authorList>
    </citation>
    <scope>NUCLEOTIDE SEQUENCE</scope>
    <source>
        <strain evidence="5">AEG42_29</strain>
    </source>
</reference>
<dbReference type="Gene3D" id="3.90.550.10">
    <property type="entry name" value="Spore Coat Polysaccharide Biosynthesis Protein SpsA, Chain A"/>
    <property type="match status" value="1"/>
</dbReference>
<feature type="domain" description="Glycosyltransferase 2-like" evidence="3">
    <location>
        <begin position="427"/>
        <end position="586"/>
    </location>
</feature>
<dbReference type="InterPro" id="IPR050834">
    <property type="entry name" value="Glycosyltransf_2"/>
</dbReference>
<dbReference type="Pfam" id="PF13439">
    <property type="entry name" value="Glyco_transf_4"/>
    <property type="match status" value="1"/>
</dbReference>
<dbReference type="AlphaFoldDB" id="A0AAU7B256"/>
<dbReference type="CDD" id="cd00761">
    <property type="entry name" value="Glyco_tranf_GTA_type"/>
    <property type="match status" value="1"/>
</dbReference>
<keyword evidence="2" id="KW-0808">Transferase</keyword>
<dbReference type="InterPro" id="IPR001173">
    <property type="entry name" value="Glyco_trans_2-like"/>
</dbReference>
<dbReference type="EMBL" id="CP114014">
    <property type="protein sequence ID" value="XAY08023.1"/>
    <property type="molecule type" value="Genomic_DNA"/>
</dbReference>
<evidence type="ECO:0000256" key="1">
    <source>
        <dbReference type="ARBA" id="ARBA00022676"/>
    </source>
</evidence>
<evidence type="ECO:0000259" key="4">
    <source>
        <dbReference type="Pfam" id="PF13439"/>
    </source>
</evidence>
<dbReference type="SUPFAM" id="SSF53448">
    <property type="entry name" value="Nucleotide-diphospho-sugar transferases"/>
    <property type="match status" value="1"/>
</dbReference>
<dbReference type="SUPFAM" id="SSF53756">
    <property type="entry name" value="UDP-Glycosyltransferase/glycogen phosphorylase"/>
    <property type="match status" value="1"/>
</dbReference>
<dbReference type="Pfam" id="PF00535">
    <property type="entry name" value="Glycos_transf_2"/>
    <property type="match status" value="1"/>
</dbReference>
<name>A0AAU7B256_9ACTN</name>
<dbReference type="CDD" id="cd03801">
    <property type="entry name" value="GT4_PimA-like"/>
    <property type="match status" value="1"/>
</dbReference>
<dbReference type="PANTHER" id="PTHR43685">
    <property type="entry name" value="GLYCOSYLTRANSFERASE"/>
    <property type="match status" value="1"/>
</dbReference>
<keyword evidence="1" id="KW-0328">Glycosyltransferase</keyword>
<dbReference type="KEGG" id="parq:DSM112329_04918"/>
<accession>A0AAU7B256</accession>
<dbReference type="InterPro" id="IPR028098">
    <property type="entry name" value="Glyco_trans_4-like_N"/>
</dbReference>
<dbReference type="InterPro" id="IPR029044">
    <property type="entry name" value="Nucleotide-diphossugar_trans"/>
</dbReference>
<organism evidence="5">
    <name type="scientific">Paraconexibacter sp. AEG42_29</name>
    <dbReference type="NCBI Taxonomy" id="2997339"/>
    <lineage>
        <taxon>Bacteria</taxon>
        <taxon>Bacillati</taxon>
        <taxon>Actinomycetota</taxon>
        <taxon>Thermoleophilia</taxon>
        <taxon>Solirubrobacterales</taxon>
        <taxon>Paraconexibacteraceae</taxon>
        <taxon>Paraconexibacter</taxon>
    </lineage>
</organism>
<sequence>MSRPQVVIASRELFPFGGGGIGTYIAQTARVLAPLADVTMLTASWYRDKYAELSALGDPRVDYDGARVEFVDVPEPHEYGTFYSHMHLYSHRLVERLRALFPDGGPDLIEFPDYLGEGFVATQARRGGDPFFAGTTIAVRLHTSAEMCEVLNGYLDRDFERRISRDLERRTLRDADVLLHAGGDILASYRRFYGDDLAPGVLVRHPLDDDPTTEQATAPATNEDGPLRMIYLGRCERRKGVQDLFAALLAFTADWRLTVLGRDTDTAPLGRSMRRTLELQAAGDHRITFLDDIPRADVRATMAAHDLVVLPSRWECWPYVALEAMQAGVPVLAPRVGGFAELIQPSAAPGWLTPRPGAEALMAALGPFVAEPARVRSARDPHALRNHVAALTDPDAIRRGYASLLKPADTTQKQVVTTPADPVPLVTVVIPYYGLHAFLEEAVASVVAQTYPRVEVIVVNDGSFGPADVALAEVATRYPVRVISQANGGLSAARNFGITQARGRYVLPLDADNVLEPTFIARCVALLEAREDIHFVTSWNRFIDPDGVPYPAPNEGYRPIGNWSAIVHERNVAGDGTAVLRRRLFEQHHYLEDLTAFEDWALYRELHDAGRFGHVIPEMLWRYRIRPTSMLQAVGVPQEERLQAEVDALIREQEVTWVSTNG</sequence>
<evidence type="ECO:0000313" key="5">
    <source>
        <dbReference type="EMBL" id="XAY08023.1"/>
    </source>
</evidence>
<protein>
    <submittedName>
        <fullName evidence="5">Glycosyltransferase</fullName>
    </submittedName>
</protein>
<feature type="domain" description="Glycosyltransferase subfamily 4-like N-terminal" evidence="4">
    <location>
        <begin position="19"/>
        <end position="195"/>
    </location>
</feature>
<dbReference type="Gene3D" id="3.40.50.2000">
    <property type="entry name" value="Glycogen Phosphorylase B"/>
    <property type="match status" value="2"/>
</dbReference>
<evidence type="ECO:0000256" key="2">
    <source>
        <dbReference type="ARBA" id="ARBA00022679"/>
    </source>
</evidence>
<proteinExistence type="predicted"/>
<gene>
    <name evidence="5" type="ORF">DSM112329_04918</name>
</gene>
<dbReference type="PANTHER" id="PTHR43685:SF2">
    <property type="entry name" value="GLYCOSYLTRANSFERASE 2-LIKE DOMAIN-CONTAINING PROTEIN"/>
    <property type="match status" value="1"/>
</dbReference>
<dbReference type="RefSeq" id="WP_354699209.1">
    <property type="nucleotide sequence ID" value="NZ_CP114014.1"/>
</dbReference>
<dbReference type="Pfam" id="PF13692">
    <property type="entry name" value="Glyco_trans_1_4"/>
    <property type="match status" value="1"/>
</dbReference>
<dbReference type="GO" id="GO:0016757">
    <property type="term" value="F:glycosyltransferase activity"/>
    <property type="evidence" value="ECO:0007669"/>
    <property type="project" value="UniProtKB-KW"/>
</dbReference>